<organism evidence="1">
    <name type="scientific">marine sediment metagenome</name>
    <dbReference type="NCBI Taxonomy" id="412755"/>
    <lineage>
        <taxon>unclassified sequences</taxon>
        <taxon>metagenomes</taxon>
        <taxon>ecological metagenomes</taxon>
    </lineage>
</organism>
<sequence length="275" mass="30164">ESLVQTLAAEGINLPPTVVERGIDSYVLHMDAGNVRIETPLHEMRIAAVHRGAGPKGIKEMKWRSFDGYLLELAVGKGAHLIPGRVDDIGWNDSRPQVKTKDGSPHDYDLLVVAVGVNTGVLKLFEGLGVGYRPPQTTKTYIGELYLGEEMMQRYMGSSIHLFLPKIPRLDFACLIPKGEFATLCLMGQDIDQHLVQSLMDTAEVRECLPANWRMPQDFCHCSPRMNTQGAVQPFADRIVFIGDSGVTRLNKDGIGAAYRTAKAAAVTAIFDGIS</sequence>
<proteinExistence type="predicted"/>
<evidence type="ECO:0008006" key="2">
    <source>
        <dbReference type="Google" id="ProtNLM"/>
    </source>
</evidence>
<protein>
    <recommendedName>
        <fullName evidence="2">Amine oxidase domain-containing protein</fullName>
    </recommendedName>
</protein>
<evidence type="ECO:0000313" key="1">
    <source>
        <dbReference type="EMBL" id="GAF91254.1"/>
    </source>
</evidence>
<dbReference type="EMBL" id="BARS01019468">
    <property type="protein sequence ID" value="GAF91254.1"/>
    <property type="molecule type" value="Genomic_DNA"/>
</dbReference>
<dbReference type="SUPFAM" id="SSF51905">
    <property type="entry name" value="FAD/NAD(P)-binding domain"/>
    <property type="match status" value="1"/>
</dbReference>
<comment type="caution">
    <text evidence="1">The sequence shown here is derived from an EMBL/GenBank/DDBJ whole genome shotgun (WGS) entry which is preliminary data.</text>
</comment>
<gene>
    <name evidence="1" type="ORF">S01H1_31550</name>
</gene>
<accession>X0TDF7</accession>
<reference evidence="1" key="1">
    <citation type="journal article" date="2014" name="Front. Microbiol.">
        <title>High frequency of phylogenetically diverse reductive dehalogenase-homologous genes in deep subseafloor sedimentary metagenomes.</title>
        <authorList>
            <person name="Kawai M."/>
            <person name="Futagami T."/>
            <person name="Toyoda A."/>
            <person name="Takaki Y."/>
            <person name="Nishi S."/>
            <person name="Hori S."/>
            <person name="Arai W."/>
            <person name="Tsubouchi T."/>
            <person name="Morono Y."/>
            <person name="Uchiyama I."/>
            <person name="Ito T."/>
            <person name="Fujiyama A."/>
            <person name="Inagaki F."/>
            <person name="Takami H."/>
        </authorList>
    </citation>
    <scope>NUCLEOTIDE SEQUENCE</scope>
    <source>
        <strain evidence="1">Expedition CK06-06</strain>
    </source>
</reference>
<name>X0TDF7_9ZZZZ</name>
<feature type="non-terminal residue" evidence="1">
    <location>
        <position position="1"/>
    </location>
</feature>
<dbReference type="AlphaFoldDB" id="X0TDF7"/>
<dbReference type="Gene3D" id="3.50.50.60">
    <property type="entry name" value="FAD/NAD(P)-binding domain"/>
    <property type="match status" value="1"/>
</dbReference>
<feature type="non-terminal residue" evidence="1">
    <location>
        <position position="275"/>
    </location>
</feature>
<dbReference type="InterPro" id="IPR036188">
    <property type="entry name" value="FAD/NAD-bd_sf"/>
</dbReference>